<sequence>MQITGFHRWGFVIVRTAPYNDSNDELWTSLLERIRADTENSMTRKPPGRPRDEETPALLLPLVRWDVLEDREHALAGSDVDAARRLFSTWRDTVSVERDGEGADHMFVKLARVARFRYFVMIDQESLESLNEERELAESPDRPRNLPPVKVRVVDAGSSAYALGKFPPPQEVDEEDEEEDENDESTLRPIEGCTEWDVGWMWVSINFLLSFYDTLQADQGWDLFYERPPKIL</sequence>
<protein>
    <submittedName>
        <fullName evidence="2">Uncharacterized protein</fullName>
    </submittedName>
</protein>
<feature type="compositionally biased region" description="Acidic residues" evidence="1">
    <location>
        <begin position="171"/>
        <end position="184"/>
    </location>
</feature>
<reference evidence="2" key="1">
    <citation type="submission" date="2020-01" db="EMBL/GenBank/DDBJ databases">
        <authorList>
            <consortium name="DOE Joint Genome Institute"/>
            <person name="Haridas S."/>
            <person name="Albert R."/>
            <person name="Binder M."/>
            <person name="Bloem J."/>
            <person name="Labutti K."/>
            <person name="Salamov A."/>
            <person name="Andreopoulos B."/>
            <person name="Baker S.E."/>
            <person name="Barry K."/>
            <person name="Bills G."/>
            <person name="Bluhm B.H."/>
            <person name="Cannon C."/>
            <person name="Castanera R."/>
            <person name="Culley D.E."/>
            <person name="Daum C."/>
            <person name="Ezra D."/>
            <person name="Gonzalez J.B."/>
            <person name="Henrissat B."/>
            <person name="Kuo A."/>
            <person name="Liang C."/>
            <person name="Lipzen A."/>
            <person name="Lutzoni F."/>
            <person name="Magnuson J."/>
            <person name="Mondo S."/>
            <person name="Nolan M."/>
            <person name="Ohm R."/>
            <person name="Pangilinan J."/>
            <person name="Park H.-J."/>
            <person name="Ramirez L."/>
            <person name="Alfaro M."/>
            <person name="Sun H."/>
            <person name="Tritt A."/>
            <person name="Yoshinaga Y."/>
            <person name="Zwiers L.-H."/>
            <person name="Turgeon B.G."/>
            <person name="Goodwin S.B."/>
            <person name="Spatafora J.W."/>
            <person name="Crous P.W."/>
            <person name="Grigoriev I.V."/>
        </authorList>
    </citation>
    <scope>NUCLEOTIDE SEQUENCE</scope>
    <source>
        <strain evidence="2">P77</strain>
    </source>
</reference>
<dbReference type="AlphaFoldDB" id="A0A6A5K0V5"/>
<proteinExistence type="predicted"/>
<organism evidence="2 3">
    <name type="scientific">Decorospora gaudefroyi</name>
    <dbReference type="NCBI Taxonomy" id="184978"/>
    <lineage>
        <taxon>Eukaryota</taxon>
        <taxon>Fungi</taxon>
        <taxon>Dikarya</taxon>
        <taxon>Ascomycota</taxon>
        <taxon>Pezizomycotina</taxon>
        <taxon>Dothideomycetes</taxon>
        <taxon>Pleosporomycetidae</taxon>
        <taxon>Pleosporales</taxon>
        <taxon>Pleosporineae</taxon>
        <taxon>Pleosporaceae</taxon>
        <taxon>Decorospora</taxon>
    </lineage>
</organism>
<name>A0A6A5K0V5_9PLEO</name>
<gene>
    <name evidence="2" type="ORF">BDW02DRAFT_575181</name>
</gene>
<feature type="region of interest" description="Disordered" evidence="1">
    <location>
        <begin position="161"/>
        <end position="188"/>
    </location>
</feature>
<dbReference type="EMBL" id="ML975751">
    <property type="protein sequence ID" value="KAF1828034.1"/>
    <property type="molecule type" value="Genomic_DNA"/>
</dbReference>
<evidence type="ECO:0000256" key="1">
    <source>
        <dbReference type="SAM" id="MobiDB-lite"/>
    </source>
</evidence>
<evidence type="ECO:0000313" key="3">
    <source>
        <dbReference type="Proteomes" id="UP000800040"/>
    </source>
</evidence>
<evidence type="ECO:0000313" key="2">
    <source>
        <dbReference type="EMBL" id="KAF1828034.1"/>
    </source>
</evidence>
<dbReference type="OrthoDB" id="4424523at2759"/>
<keyword evidence="3" id="KW-1185">Reference proteome</keyword>
<dbReference type="Proteomes" id="UP000800040">
    <property type="component" value="Unassembled WGS sequence"/>
</dbReference>
<accession>A0A6A5K0V5</accession>